<dbReference type="GO" id="GO:0003677">
    <property type="term" value="F:DNA binding"/>
    <property type="evidence" value="ECO:0007669"/>
    <property type="project" value="UniProtKB-KW"/>
</dbReference>
<name>A0A6C0F9N5_9ZZZZ</name>
<dbReference type="InterPro" id="IPR022649">
    <property type="entry name" value="Pr_cel_nuc_antig_C"/>
</dbReference>
<feature type="domain" description="Proliferating cell nuclear antigen PCNA N-terminal" evidence="3">
    <location>
        <begin position="5"/>
        <end position="128"/>
    </location>
</feature>
<organism evidence="5">
    <name type="scientific">viral metagenome</name>
    <dbReference type="NCBI Taxonomy" id="1070528"/>
    <lineage>
        <taxon>unclassified sequences</taxon>
        <taxon>metagenomes</taxon>
        <taxon>organismal metagenomes</taxon>
    </lineage>
</organism>
<dbReference type="GO" id="GO:0019985">
    <property type="term" value="P:translesion synthesis"/>
    <property type="evidence" value="ECO:0007669"/>
    <property type="project" value="TreeGrafter"/>
</dbReference>
<protein>
    <recommendedName>
        <fullName evidence="6">Proliferating cell nuclear antigen PCNA N-terminal domain-containing protein</fullName>
    </recommendedName>
</protein>
<dbReference type="PRINTS" id="PR00339">
    <property type="entry name" value="PCNACYCLIN"/>
</dbReference>
<dbReference type="PANTHER" id="PTHR11352:SF0">
    <property type="entry name" value="PROLIFERATING CELL NUCLEAR ANTIGEN"/>
    <property type="match status" value="1"/>
</dbReference>
<evidence type="ECO:0000313" key="5">
    <source>
        <dbReference type="EMBL" id="QHT37313.1"/>
    </source>
</evidence>
<dbReference type="EMBL" id="MN738792">
    <property type="protein sequence ID" value="QHT37313.1"/>
    <property type="molecule type" value="Genomic_DNA"/>
</dbReference>
<evidence type="ECO:0000256" key="1">
    <source>
        <dbReference type="ARBA" id="ARBA00010462"/>
    </source>
</evidence>
<dbReference type="GO" id="GO:0006272">
    <property type="term" value="P:leading strand elongation"/>
    <property type="evidence" value="ECO:0007669"/>
    <property type="project" value="TreeGrafter"/>
</dbReference>
<keyword evidence="2" id="KW-0238">DNA-binding</keyword>
<evidence type="ECO:0008006" key="6">
    <source>
        <dbReference type="Google" id="ProtNLM"/>
    </source>
</evidence>
<dbReference type="Pfam" id="PF00705">
    <property type="entry name" value="PCNA_N"/>
    <property type="match status" value="1"/>
</dbReference>
<accession>A0A6C0F9N5</accession>
<feature type="domain" description="Proliferating cell nuclear antigen PCNA C-terminal" evidence="4">
    <location>
        <begin position="132"/>
        <end position="256"/>
    </location>
</feature>
<dbReference type="SUPFAM" id="SSF55979">
    <property type="entry name" value="DNA clamp"/>
    <property type="match status" value="2"/>
</dbReference>
<dbReference type="NCBIfam" id="TIGR00590">
    <property type="entry name" value="pcna"/>
    <property type="match status" value="1"/>
</dbReference>
<dbReference type="GO" id="GO:0030337">
    <property type="term" value="F:DNA polymerase processivity factor activity"/>
    <property type="evidence" value="ECO:0007669"/>
    <property type="project" value="InterPro"/>
</dbReference>
<dbReference type="InterPro" id="IPR000730">
    <property type="entry name" value="Pr_cel_nuc_antig"/>
</dbReference>
<dbReference type="PANTHER" id="PTHR11352">
    <property type="entry name" value="PROLIFERATING CELL NUCLEAR ANTIGEN"/>
    <property type="match status" value="1"/>
</dbReference>
<dbReference type="CDD" id="cd00577">
    <property type="entry name" value="PCNA"/>
    <property type="match status" value="1"/>
</dbReference>
<dbReference type="GO" id="GO:0043626">
    <property type="term" value="C:PCNA complex"/>
    <property type="evidence" value="ECO:0007669"/>
    <property type="project" value="TreeGrafter"/>
</dbReference>
<dbReference type="HAMAP" id="MF_00317">
    <property type="entry name" value="DNApol_clamp_arch"/>
    <property type="match status" value="1"/>
</dbReference>
<dbReference type="PROSITE" id="PS01251">
    <property type="entry name" value="PCNA_1"/>
    <property type="match status" value="1"/>
</dbReference>
<dbReference type="Pfam" id="PF02747">
    <property type="entry name" value="PCNA_C"/>
    <property type="match status" value="1"/>
</dbReference>
<dbReference type="InterPro" id="IPR022659">
    <property type="entry name" value="Pr_cel_nuc_antig_CS"/>
</dbReference>
<dbReference type="GO" id="GO:0006298">
    <property type="term" value="P:mismatch repair"/>
    <property type="evidence" value="ECO:0007669"/>
    <property type="project" value="TreeGrafter"/>
</dbReference>
<evidence type="ECO:0000256" key="2">
    <source>
        <dbReference type="ARBA" id="ARBA00023125"/>
    </source>
</evidence>
<sequence>MSKLMELRTVQSNAFRTLVEVLKDVLNDINITFDESGMRIMAMDGSHVALIHMKLFSEKFEYYHCKQKFNTGICMASLFKLMKTVGNNDTLNMYIDENCMDELCIKVENEPKNSSTLFKLKLLDIDLEELNIPDVEINCIVTMPSNDFQRMCRDMANIADTVIIQSDDEGLRFKCDGDFASQETLIGEANHGLVFNKKQGESELIEGKFALKYINLFTKSTNLCNTIELYLKPDYPLILKYNVANLGEIRFCLAPKID</sequence>
<reference evidence="5" key="1">
    <citation type="journal article" date="2020" name="Nature">
        <title>Giant virus diversity and host interactions through global metagenomics.</title>
        <authorList>
            <person name="Schulz F."/>
            <person name="Roux S."/>
            <person name="Paez-Espino D."/>
            <person name="Jungbluth S."/>
            <person name="Walsh D.A."/>
            <person name="Denef V.J."/>
            <person name="McMahon K.D."/>
            <person name="Konstantinidis K.T."/>
            <person name="Eloe-Fadrosh E.A."/>
            <person name="Kyrpides N.C."/>
            <person name="Woyke T."/>
        </authorList>
    </citation>
    <scope>NUCLEOTIDE SEQUENCE</scope>
    <source>
        <strain evidence="5">GVMAG-S-ERX555967-131</strain>
    </source>
</reference>
<dbReference type="InterPro" id="IPR022648">
    <property type="entry name" value="Pr_cel_nuc_antig_N"/>
</dbReference>
<evidence type="ECO:0000259" key="4">
    <source>
        <dbReference type="Pfam" id="PF02747"/>
    </source>
</evidence>
<dbReference type="InterPro" id="IPR046938">
    <property type="entry name" value="DNA_clamp_sf"/>
</dbReference>
<evidence type="ECO:0000259" key="3">
    <source>
        <dbReference type="Pfam" id="PF00705"/>
    </source>
</evidence>
<dbReference type="AlphaFoldDB" id="A0A6C0F9N5"/>
<comment type="similarity">
    <text evidence="1">Belongs to the PCNA family.</text>
</comment>
<dbReference type="Gene3D" id="3.70.10.10">
    <property type="match status" value="1"/>
</dbReference>
<dbReference type="GO" id="GO:0006275">
    <property type="term" value="P:regulation of DNA replication"/>
    <property type="evidence" value="ECO:0007669"/>
    <property type="project" value="InterPro"/>
</dbReference>
<proteinExistence type="inferred from homology"/>